<organism evidence="9 10">
    <name type="scientific">ssRNA phage SRR5208575_1</name>
    <dbReference type="NCBI Taxonomy" id="2786386"/>
    <lineage>
        <taxon>Viruses</taxon>
        <taxon>Riboviria</taxon>
        <taxon>Orthornavirae</taxon>
        <taxon>Lenarviricota</taxon>
        <taxon>Leviviricetes</taxon>
        <taxon>Norzivirales</taxon>
        <taxon>Fiersviridae</taxon>
        <taxon>Gmuhndevirus</taxon>
        <taxon>Gmuhndevirus pelovivens</taxon>
    </lineage>
</organism>
<dbReference type="RefSeq" id="YP_010769364.1">
    <property type="nucleotide sequence ID" value="NC_073952.1"/>
</dbReference>
<reference evidence="9" key="1">
    <citation type="submission" date="2020-09" db="EMBL/GenBank/DDBJ databases">
        <title>Leviviricetes taxonomy.</title>
        <authorList>
            <person name="Stockdale S.R."/>
            <person name="Callanan J."/>
            <person name="Adriaenssens E.M."/>
            <person name="Kuhn J.H."/>
            <person name="Rumnieks J."/>
            <person name="Shkoporov A."/>
            <person name="Draper L.A."/>
            <person name="Ross P."/>
            <person name="Hill C."/>
        </authorList>
    </citation>
    <scope>NUCLEOTIDE SEQUENCE</scope>
</reference>
<proteinExistence type="inferred from homology"/>
<comment type="subcellular location">
    <subcellularLocation>
        <location evidence="1">Virion</location>
    </subcellularLocation>
</comment>
<accession>A0A8S5L3T7</accession>
<sequence length="377" mass="42618">MRSVFNYTGMQSKPEWPLALPENPYAMVKLFADENMDWYSGDPNWDCRTSIGSLTRWQGPYDGRLYAGVYQKATQAARNGAELGMNAIQYKLALRTFLDSSLLGATLVTTFVQANQIGLRALRARPNLTPAQVRREIRKKRTALGRLRAADSKRQSDTSRVRRRLKNELFILMNIASTLLAYRYGFAPIMSDLFKSHKILTTKPEGAAAARAWASKSFSVKPLSDTWFVESYAGKERCSVKFAATVDNPDVWQANRLGLLNPQFWLWDKTPWSFVVDWWFPVGDFLGSFTATLGLTYNYATVTQSRTFTGSHSVDYWGMKWSGTLWGRTKDRTVSTDSLPFPFALAYGRGMGIERGQNALALITQKLNPALKRAVHK</sequence>
<dbReference type="Proteomes" id="UP000676068">
    <property type="component" value="Segment"/>
</dbReference>
<dbReference type="InterPro" id="IPR005563">
    <property type="entry name" value="A_protein"/>
</dbReference>
<keyword evidence="5" id="KW-1175">Viral attachment to host cell pilus</keyword>
<dbReference type="KEGG" id="vg:80398360"/>
<evidence type="ECO:0000256" key="8">
    <source>
        <dbReference type="SAM" id="Phobius"/>
    </source>
</evidence>
<dbReference type="GeneID" id="80398360"/>
<evidence type="ECO:0000313" key="10">
    <source>
        <dbReference type="Proteomes" id="UP000676068"/>
    </source>
</evidence>
<keyword evidence="6" id="KW-1160">Virus entry into host cell</keyword>
<evidence type="ECO:0000256" key="6">
    <source>
        <dbReference type="ARBA" id="ARBA00023296"/>
    </source>
</evidence>
<keyword evidence="2" id="KW-0945">Host-virus interaction</keyword>
<evidence type="ECO:0000256" key="2">
    <source>
        <dbReference type="ARBA" id="ARBA00022581"/>
    </source>
</evidence>
<evidence type="ECO:0000256" key="4">
    <source>
        <dbReference type="ARBA" id="ARBA00022844"/>
    </source>
</evidence>
<evidence type="ECO:0000256" key="3">
    <source>
        <dbReference type="ARBA" id="ARBA00022804"/>
    </source>
</evidence>
<keyword evidence="8" id="KW-0472">Membrane</keyword>
<keyword evidence="8" id="KW-0812">Transmembrane</keyword>
<evidence type="ECO:0000256" key="7">
    <source>
        <dbReference type="ARBA" id="ARBA00035110"/>
    </source>
</evidence>
<protein>
    <submittedName>
        <fullName evidence="9">Maturation protein</fullName>
    </submittedName>
</protein>
<evidence type="ECO:0000256" key="5">
    <source>
        <dbReference type="ARBA" id="ARBA00023104"/>
    </source>
</evidence>
<evidence type="ECO:0000256" key="1">
    <source>
        <dbReference type="ARBA" id="ARBA00004328"/>
    </source>
</evidence>
<feature type="transmembrane region" description="Helical" evidence="8">
    <location>
        <begin position="169"/>
        <end position="186"/>
    </location>
</feature>
<dbReference type="GO" id="GO:0044423">
    <property type="term" value="C:virion component"/>
    <property type="evidence" value="ECO:0007669"/>
    <property type="project" value="UniProtKB-KW"/>
</dbReference>
<keyword evidence="10" id="KW-1185">Reference proteome</keyword>
<dbReference type="EMBL" id="BK014079">
    <property type="protein sequence ID" value="DAD52352.1"/>
    <property type="molecule type" value="Genomic_RNA"/>
</dbReference>
<dbReference type="Pfam" id="PF03863">
    <property type="entry name" value="Phage_mat-A"/>
    <property type="match status" value="1"/>
</dbReference>
<keyword evidence="4" id="KW-0946">Virion</keyword>
<dbReference type="GO" id="GO:0039666">
    <property type="term" value="P:virion attachment to host cell pilus"/>
    <property type="evidence" value="ECO:0007669"/>
    <property type="project" value="UniProtKB-KW"/>
</dbReference>
<keyword evidence="8" id="KW-1133">Transmembrane helix</keyword>
<evidence type="ECO:0000313" key="9">
    <source>
        <dbReference type="EMBL" id="DAD52352.1"/>
    </source>
</evidence>
<gene>
    <name evidence="9" type="primary">SRR5208575_1_1</name>
</gene>
<comment type="similarity">
    <text evidence="7">Belongs to the Leviviricetes maturation protein family.</text>
</comment>
<keyword evidence="3" id="KW-1161">Viral attachment to host cell</keyword>
<name>A0A8S5L3T7_9VIRU</name>